<evidence type="ECO:0000256" key="20">
    <source>
        <dbReference type="ARBA" id="ARBA00046812"/>
    </source>
</evidence>
<dbReference type="InterPro" id="IPR011990">
    <property type="entry name" value="TPR-like_helical_dom_sf"/>
</dbReference>
<dbReference type="VEuPathDB" id="VectorBase:ASTEI20_044930"/>
<feature type="domain" description="ACAD9/ACADV-like C-terminal" evidence="33">
    <location>
        <begin position="3189"/>
        <end position="3300"/>
    </location>
</feature>
<evidence type="ECO:0000259" key="30">
    <source>
        <dbReference type="Pfam" id="PF00441"/>
    </source>
</evidence>
<comment type="similarity">
    <text evidence="4">Belongs to the acyl-CoA dehydrogenase family.</text>
</comment>
<feature type="region of interest" description="Disordered" evidence="29">
    <location>
        <begin position="1040"/>
        <end position="1077"/>
    </location>
</feature>
<feature type="compositionally biased region" description="Low complexity" evidence="29">
    <location>
        <begin position="1415"/>
        <end position="1427"/>
    </location>
</feature>
<comment type="catalytic activity">
    <reaction evidence="24">
        <text>tetradecanoyl-CoA + oxidized [electron-transfer flavoprotein] + H(+) = (2E)-tetradecenoyl-CoA + reduced [electron-transfer flavoprotein]</text>
        <dbReference type="Rhea" id="RHEA:47316"/>
        <dbReference type="Rhea" id="RHEA-COMP:10685"/>
        <dbReference type="Rhea" id="RHEA-COMP:10686"/>
        <dbReference type="ChEBI" id="CHEBI:15378"/>
        <dbReference type="ChEBI" id="CHEBI:57385"/>
        <dbReference type="ChEBI" id="CHEBI:57692"/>
        <dbReference type="ChEBI" id="CHEBI:58307"/>
        <dbReference type="ChEBI" id="CHEBI:61405"/>
    </reaction>
    <physiologicalReaction direction="left-to-right" evidence="24">
        <dbReference type="Rhea" id="RHEA:47317"/>
    </physiologicalReaction>
</comment>
<protein>
    <recommendedName>
        <fullName evidence="18">Very long-chain specific acyl-CoA dehydrogenase, mitochondrial</fullName>
        <ecNumber evidence="17">1.3.8.9</ecNumber>
    </recommendedName>
</protein>
<dbReference type="VEuPathDB" id="VectorBase:ASTE002946"/>
<dbReference type="Pfam" id="PF21343">
    <property type="entry name" value="ACAD9-ACADV_C"/>
    <property type="match status" value="4"/>
</dbReference>
<evidence type="ECO:0000256" key="7">
    <source>
        <dbReference type="ARBA" id="ARBA00022792"/>
    </source>
</evidence>
<dbReference type="VEuPathDB" id="VectorBase:ASTEI20_031771"/>
<dbReference type="FunFam" id="1.10.540.10:FF:000001">
    <property type="entry name" value="Very long-chain-specific acyl-CoA dehydrogenase, mitochondrial"/>
    <property type="match status" value="4"/>
</dbReference>
<evidence type="ECO:0000256" key="15">
    <source>
        <dbReference type="ARBA" id="ARBA00023128"/>
    </source>
</evidence>
<evidence type="ECO:0000256" key="24">
    <source>
        <dbReference type="ARBA" id="ARBA00049038"/>
    </source>
</evidence>
<feature type="compositionally biased region" description="Polar residues" evidence="29">
    <location>
        <begin position="1056"/>
        <end position="1069"/>
    </location>
</feature>
<keyword evidence="16" id="KW-0472">Membrane</keyword>
<dbReference type="InterPro" id="IPR036250">
    <property type="entry name" value="AcylCo_DH-like_C"/>
</dbReference>
<dbReference type="InterPro" id="IPR009075">
    <property type="entry name" value="AcylCo_DH/oxidase_C"/>
</dbReference>
<organism evidence="34 35">
    <name type="scientific">Anopheles stephensi</name>
    <name type="common">Indo-Pakistan malaria mosquito</name>
    <dbReference type="NCBI Taxonomy" id="30069"/>
    <lineage>
        <taxon>Eukaryota</taxon>
        <taxon>Metazoa</taxon>
        <taxon>Ecdysozoa</taxon>
        <taxon>Arthropoda</taxon>
        <taxon>Hexapoda</taxon>
        <taxon>Insecta</taxon>
        <taxon>Pterygota</taxon>
        <taxon>Neoptera</taxon>
        <taxon>Endopterygota</taxon>
        <taxon>Diptera</taxon>
        <taxon>Nematocera</taxon>
        <taxon>Culicoidea</taxon>
        <taxon>Culicidae</taxon>
        <taxon>Anophelinae</taxon>
        <taxon>Anopheles</taxon>
    </lineage>
</organism>
<comment type="subunit">
    <text evidence="20">Homodimer. Homodimerizes after import into the mitochondrion.</text>
</comment>
<keyword evidence="35" id="KW-1185">Reference proteome</keyword>
<feature type="compositionally biased region" description="Polar residues" evidence="29">
    <location>
        <begin position="563"/>
        <end position="573"/>
    </location>
</feature>
<evidence type="ECO:0000256" key="18">
    <source>
        <dbReference type="ARBA" id="ARBA00040902"/>
    </source>
</evidence>
<dbReference type="InterPro" id="IPR013786">
    <property type="entry name" value="AcylCoA_DH/ox_N"/>
</dbReference>
<dbReference type="PANTHER" id="PTHR43884:SF11">
    <property type="entry name" value="VERY LONG-CHAIN SPECIFIC ACYL-COA DEHYDROGENASE, MITOCHONDRIAL"/>
    <property type="match status" value="1"/>
</dbReference>
<evidence type="ECO:0000256" key="3">
    <source>
        <dbReference type="ARBA" id="ARBA00005198"/>
    </source>
</evidence>
<evidence type="ECO:0000256" key="17">
    <source>
        <dbReference type="ARBA" id="ARBA00039034"/>
    </source>
</evidence>
<dbReference type="Pfam" id="PF02770">
    <property type="entry name" value="Acyl-CoA_dh_M"/>
    <property type="match status" value="4"/>
</dbReference>
<dbReference type="VEuPathDB" id="VectorBase:ASTEI20_031246"/>
<dbReference type="SUPFAM" id="SSF47203">
    <property type="entry name" value="Acyl-CoA dehydrogenase C-terminal domain-like"/>
    <property type="match status" value="6"/>
</dbReference>
<evidence type="ECO:0000256" key="5">
    <source>
        <dbReference type="ARBA" id="ARBA00022553"/>
    </source>
</evidence>
<dbReference type="Pfam" id="PF00441">
    <property type="entry name" value="Acyl-CoA_dh_1"/>
    <property type="match status" value="4"/>
</dbReference>
<feature type="region of interest" description="Disordered" evidence="29">
    <location>
        <begin position="552"/>
        <end position="573"/>
    </location>
</feature>
<sequence>MASILRSSKFVRYFAGFARNLVFSTARETESSFVQQSQCLCGNFTSSFATAATKSKNGLDRSLKRLDEDVRRSGRISRRDLEEVLEEIRINRSATSAQSLLVIRCCGNLVPEELPEVRTALVQEIWKTLQNLNVAMDVSHYNALLRVYLDNEHPFSPTEFLADMQSLGIEPNRVTYQRLISRYCQQGDIEGATRILEFMREKQLPVNEYVFNALIMGHSQADDLESATGILAVMAQAGLQPSADTYTTLLCGYARKGDIDYICKTIDTCEQKEIFLLDKDILEIIYSLATNGHPEKVDQLVEKIRRQAGYNQDAVNVILRLINRGHEDVGLKLLRTMPRASKNDGELANTGSFLVRQLVRAKRPAEKVIAVCNELQEGGMNDRAHLIALETALKGGLPELSFALLEELAKQNQPIRQHFFWPLMCANEPGTTKEERTDGVLKVLRTMTEKFNLYPSSETVRDYAVPNLPVNNNEIVIQLLRSAGISAAVASSSCAYVALERNNLKEAANIATRYRAYYSPGVYRKPLVQALLQSRDFDAYVRFSRALHEGLKRSRSVEEESEQQGADGTDNASTTEALQAETMGALIFDVVSTFKTDRVEVMQQILTGFVAQGLSISNNMAEKIQDRMGSEMTAEISALLSKLAAGDLEPIELDRTPVQGQQRPKPSLSNLSVPQLERLIADLEARKENTNGVKSQLIRSVIRSNDVAKTKEVLEKLESENYVVSPGVYGLTIDMFATNGKVEEAFELLKSVKARQPDFMLDRVKIVRLAQCLLDGERFDEALRFLDENAPSTSESGKDESQREVDFVYNSACWRLLNTLAEKGNVQQVNQLFEHLQGKGYITPQNIFLGSLIKVHLVRDDLPTAMSTFADVCQKYRLTPWKTELTCRLIQAEDATNLQRLTDLSTEVHGEVNSLYDLVFAFVDCGRIRQARKILETPGLRTRYQRIQTACERYQQEGKTSSLEGLMEATKDLSHIDRSEIYHKLLQSYIGEKDAVKSLGLWTRMQEENVTPSDAFLRDLGDFLKSNGYEVPFAIPVPEAAEEKQPKTKTKAGKAVTSSVPDAKQSATKPATAKRVQVSGPMRDLKQAIKANNPDSILEAYEAVKTTSAKPNLTEQSAVIEALVNRDRLSEASKMVLALLEQKLFPIPRTFKYFLNKLAISGDVATFERIGSLLSDDLKRLISFDNRLCHANVSNGNADQYLRKLEEAIEKVKNKEEAIVAAKHFPIGGASGILAQHPELHDRYERLAEHYAKWGLLAPVNALWIHYFISGPAEKANTIWNRHLNNSSRIMFQKVIQQARDAKDDALCQRLIDHLHESNVSEKGKGLIYSCMVDILVAKEKPEEALAALEQGLKVTCLENVNRTALRRLQEALAAKGKPFPHTIPAKNAKTARDPSSTSSSDSDSESSSDEEATKAAAAATAKSSSKPTSNNLSCLSAAPQAKQAEAPQAAPSEAEKRPNMSFLTNIFRGHVEPAQVFPYPEALDAEQKEYIASFVDPVTKFFEEVNDPVKNDVNAAIDEKTTEALWELGAFSLMVPPEYGGLGLNNTQYSRMCDIIGGQDLGLGIFIGAHQSIGFKGIMLYGDERQKQKYLPMVSTGKVYAAFALTEPSSGSDAGSIRCRAVKSADGKHYVLNGSKIWISNGGIADIMTVFAQTELEDPKTGQKKDKVTAFIVERGFGGVSNGPPENKMGIKCSNTAEVYFEDVKIPIENVLGGEGNGFKVAMNILNNGRFGMAATLSGTMRACIQKAAEHATNRVQFGRKIETFGGVQEKLARMAMHHYATQSMAYMISGNMDTGSLDYHLEAAISKVFASESAWYVCDEAIQILGGMGFMKDCGLERVMRDLRIFRIFEGTNDILRLFVALTGIQYAGSHLKELQRAFKNPATNMGLIFKEGSRRAIRSIGYGGTDLSTYVADPLKQSAKQCSECIDLFGQTVESLLIKYGKKIVDEQFLLNRLADAAIDTYAMAVVLSRASRSVRKDLPSAEHEVLMTKAWCHEASDRVRVNIRKINTDSFVKNYGVMSQISKNICANNGIAHNNPLDIERNGVSSVQGTSILVRASSSAVRDSRRPNRSFLMNLFGGKLQTSELFPYPEPLDGEQKEYARALVDPVHKFFTEVNDATRNDDTSHVDSRTIDALWDLGLLSVYVPPELGGLGLCNVQSVLMAEISGSYDLALSLLIGAHKSIGTKGILLYGSEQQKQKYLPMLSTGRVFGAFALTEPGTGSDAASIKTKAVLSPCGKYYTMNGTKLWISGGGLADIFTTFAQVETIDTRTGEKRNKMSAFIVERSFGGVSTGPPEDKMGLKCSVTNELFLDDVQVPVENVLGEVGGGFKIAVSILNSGRYGLGAMLSGTMKACIERAANHVRDRVQFGRKLIEFENVQEKLGLMATHHYVAQSLTYMVSGNMDKGSVDFHLEAAVSKVFCTEAAWYVCDEAIQLLGGNGFMKSGGLERFLRDIRVFRIFEGANDVLRMFIALTGIRSSGKDLGELQRALKNPLGSMGVILAEGSKRVGRSVGLGGTDLRPFVASELQNAAKQCGESIDAFSNTVESLLRAHGKGITERQFQLARVADCAIDIYSMATVLSRATRAARLNLPSAEQELLMTQIWCKEASDRVHRNINRIQSGSFKENYRRMSVPYLISDKTSNSTTTPYGARLHLGFKLWFSSETALNRITHARHFFLPFRLIMLKLCTNVALTSNIRRTLLVGAVRNVSTGRSLQAATVQPNDPQKPNRSFVMNLFSGKLQTAELFPYPEALNEEQREYVQAFIDPTVKFYQEVNDAARNDATGSVEKAVVDTLWEQGFLGPFIPPEYGGLGLSNSQSVRLSEISGSYDLGMSIYAGAHQTIGTKGIIMYGTKEQKEKYLPQLSTGRVFGAFALTEPGTGSDAASVKTKAVLSPCGKYYILNGTKLWCSGGGIANIFTTFAQTEVVDPKTGEKKSKMSAFIVERGFEGVSTGPPEDKMGIKCSVTTEVIFEDAKVPVENLLGEIGGGFKIAVNILNSGRFGLGAMLSGTMKTCVEKAADHVTNRVQFARKLIEFENVQEKLAMMATHHYVAQSITYLVAGNMDKGSVDFHLEAAVSKVFCTEAAWYVCDEAIQLLGGNGFMKSSGLERFLRDMRIFRIFEGANDVLRMFIALTGMQKAGNDLRGLQKALKNPLGNMGVILAEGSKRAGRSVGLGGTELRPFVASELQNAAKQCAESMDAFSQTIESLLMKHGKDIVERQFQLARVADSAIDIYTMAAVLSRASRSRQKGLPSASHELQMAQIWCQEASSRVQRNIDRIHSSSYQQHYQRWLSASAQSKPKERSAPAATVNTSFMANLFRGEIEPLQVFPYPDSLKPEQKEMIGSLIDPVTRFFDGYDPVKAEKNGGPDEATFQSMWEMGLMGMQAPEEYGGLALPNTGYARMGELVGARDLGLAVVFGAHQSIGWKGVLLYGTEEQKTKYLPKVVTGGTIAAFCLTEPSSGSDAGSIRSRAVKSADGSHYVLNGSKIWISGGGLADLLTVFAQTEITDPKTGQKRDKVTAFIVERAFGGVTSGPPEDKMGIKCSNTAEVYFDDVRIPAENVLGGEGNGFKVAMNILNNGRFGMSGTLAGTMAHCIQKAAEHATTRVQFGQKIENFGNVQEKLARMAMHQYVSQSMGYMISGNMDAGHTDYHLEAAISKVFASEAAWYVCDEAIQILGGNGFMTSSGLEKFLRDIRIYRIFEGANDILRLFVTLTGIQYAGSHLKELQRAFKNPTANLGLIFKEGSRRAVRSIGYGGTDLSSFVADPLKESAALCADSIDRFSKTIEALLIKHGKGIVDQQFLLIRLADSAIDIYAMSCVLSRATKALRENHPSAEHEVLMAKAWCVEANDRVRINVRRASNGVFLKNYDTMSAIAKNICSRQGVVQSNPVRIV</sequence>
<feature type="domain" description="Acyl-CoA dehydrogenase/oxidase N-terminal" evidence="32">
    <location>
        <begin position="3366"/>
        <end position="3451"/>
    </location>
</feature>
<dbReference type="Gene3D" id="1.10.540.10">
    <property type="entry name" value="Acyl-CoA dehydrogenase/oxidase, N-terminal domain"/>
    <property type="match status" value="4"/>
</dbReference>
<dbReference type="STRING" id="30069.A0A182Y8I9"/>
<feature type="region of interest" description="Disordered" evidence="29">
    <location>
        <begin position="1377"/>
        <end position="1458"/>
    </location>
</feature>
<dbReference type="InterPro" id="IPR049448">
    <property type="entry name" value="ACAD9/ACADV-like_C"/>
</dbReference>
<dbReference type="FunFam" id="2.40.110.10:FF:000006">
    <property type="entry name" value="very long-chain specific acyl-CoA dehydrogenase, mitochondrial"/>
    <property type="match status" value="4"/>
</dbReference>
<feature type="domain" description="Acyl-CoA oxidase/dehydrogenase middle" evidence="31">
    <location>
        <begin position="1603"/>
        <end position="1705"/>
    </location>
</feature>
<keyword evidence="10" id="KW-0276">Fatty acid metabolism</keyword>
<dbReference type="Pfam" id="PF02771">
    <property type="entry name" value="Acyl-CoA_dh_N"/>
    <property type="match status" value="4"/>
</dbReference>
<evidence type="ECO:0000256" key="25">
    <source>
        <dbReference type="ARBA" id="ARBA00049050"/>
    </source>
</evidence>
<evidence type="ECO:0000256" key="13">
    <source>
        <dbReference type="ARBA" id="ARBA00023002"/>
    </source>
</evidence>
<dbReference type="EnsemblMetazoa" id="ASTEI04775-RA">
    <property type="protein sequence ID" value="ASTEI04775-PA"/>
    <property type="gene ID" value="ASTEI04775"/>
</dbReference>
<keyword evidence="8" id="KW-0702">S-nitrosylation</keyword>
<evidence type="ECO:0000256" key="16">
    <source>
        <dbReference type="ARBA" id="ARBA00023136"/>
    </source>
</evidence>
<evidence type="ECO:0000256" key="8">
    <source>
        <dbReference type="ARBA" id="ARBA00022799"/>
    </source>
</evidence>
<evidence type="ECO:0000259" key="33">
    <source>
        <dbReference type="Pfam" id="PF21343"/>
    </source>
</evidence>
<feature type="domain" description="Acyl-CoA dehydrogenase/oxidase N-terminal" evidence="32">
    <location>
        <begin position="2104"/>
        <end position="2210"/>
    </location>
</feature>
<dbReference type="Pfam" id="PF13812">
    <property type="entry name" value="PPR_3"/>
    <property type="match status" value="1"/>
</dbReference>
<feature type="domain" description="Acyl-CoA dehydrogenase/oxidase N-terminal" evidence="32">
    <location>
        <begin position="2768"/>
        <end position="2870"/>
    </location>
</feature>
<reference evidence="34" key="2">
    <citation type="submission" date="2020-05" db="UniProtKB">
        <authorList>
            <consortium name="EnsemblMetazoa"/>
        </authorList>
    </citation>
    <scope>IDENTIFICATION</scope>
    <source>
        <strain evidence="34">Indian</strain>
    </source>
</reference>
<dbReference type="InterPro" id="IPR009100">
    <property type="entry name" value="AcylCoA_DH/oxidase_NM_dom_sf"/>
</dbReference>
<dbReference type="GO" id="GO:0050660">
    <property type="term" value="F:flavin adenine dinucleotide binding"/>
    <property type="evidence" value="ECO:0007669"/>
    <property type="project" value="InterPro"/>
</dbReference>
<dbReference type="PROSITE" id="PS00072">
    <property type="entry name" value="ACYL_COA_DH_1"/>
    <property type="match status" value="2"/>
</dbReference>
<keyword evidence="6" id="KW-0285">Flavoprotein</keyword>
<feature type="coiled-coil region" evidence="28">
    <location>
        <begin position="1195"/>
        <end position="1222"/>
    </location>
</feature>
<proteinExistence type="inferred from homology"/>
<evidence type="ECO:0000313" key="34">
    <source>
        <dbReference type="EnsemblMetazoa" id="ASTEI04775-PA"/>
    </source>
</evidence>
<dbReference type="EC" id="1.3.8.9" evidence="17"/>
<feature type="domain" description="Acyl-CoA dehydrogenase/oxidase C-terminal" evidence="30">
    <location>
        <begin position="2989"/>
        <end position="3135"/>
    </location>
</feature>
<dbReference type="InterPro" id="IPR006091">
    <property type="entry name" value="Acyl-CoA_Oxase/DH_mid-dom"/>
</dbReference>
<comment type="catalytic activity">
    <reaction evidence="27">
        <text>octadecanoyl-CoA + oxidized [electron-transfer flavoprotein] + H(+) = (2E)-octadecenoyl-CoA + reduced [electron-transfer flavoprotein]</text>
        <dbReference type="Rhea" id="RHEA:47240"/>
        <dbReference type="Rhea" id="RHEA-COMP:10685"/>
        <dbReference type="Rhea" id="RHEA-COMP:10686"/>
        <dbReference type="ChEBI" id="CHEBI:15378"/>
        <dbReference type="ChEBI" id="CHEBI:57394"/>
        <dbReference type="ChEBI" id="CHEBI:57692"/>
        <dbReference type="ChEBI" id="CHEBI:58307"/>
        <dbReference type="ChEBI" id="CHEBI:71412"/>
    </reaction>
    <physiologicalReaction direction="left-to-right" evidence="27">
        <dbReference type="Rhea" id="RHEA:47241"/>
    </physiologicalReaction>
</comment>
<evidence type="ECO:0000256" key="26">
    <source>
        <dbReference type="ARBA" id="ARBA00049140"/>
    </source>
</evidence>
<keyword evidence="12" id="KW-0007">Acetylation</keyword>
<reference evidence="35" key="1">
    <citation type="journal article" date="2014" name="Genome Biol.">
        <title>Genome analysis of a major urban malaria vector mosquito, Anopheles stephensi.</title>
        <authorList>
            <person name="Jiang X."/>
            <person name="Peery A."/>
            <person name="Hall A.B."/>
            <person name="Sharma A."/>
            <person name="Chen X.G."/>
            <person name="Waterhouse R.M."/>
            <person name="Komissarov A."/>
            <person name="Riehle M.M."/>
            <person name="Shouche Y."/>
            <person name="Sharakhova M.V."/>
            <person name="Lawson D."/>
            <person name="Pakpour N."/>
            <person name="Arensburger P."/>
            <person name="Davidson V.L."/>
            <person name="Eiglmeier K."/>
            <person name="Emrich S."/>
            <person name="George P."/>
            <person name="Kennedy R.C."/>
            <person name="Mane S.P."/>
            <person name="Maslen G."/>
            <person name="Oringanje C."/>
            <person name="Qi Y."/>
            <person name="Settlage R."/>
            <person name="Tojo M."/>
            <person name="Tubio J.M."/>
            <person name="Unger M.F."/>
            <person name="Wang B."/>
            <person name="Vernick K.D."/>
            <person name="Ribeiro J.M."/>
            <person name="James A.A."/>
            <person name="Michel K."/>
            <person name="Riehle M.A."/>
            <person name="Luckhart S."/>
            <person name="Sharakhov I.V."/>
            <person name="Tu Z."/>
        </authorList>
    </citation>
    <scope>NUCLEOTIDE SEQUENCE [LARGE SCALE GENOMIC DNA]</scope>
    <source>
        <strain evidence="35">Indian</strain>
    </source>
</reference>
<feature type="domain" description="ACAD9/ACADV-like C-terminal" evidence="33">
    <location>
        <begin position="3770"/>
        <end position="3888"/>
    </location>
</feature>
<evidence type="ECO:0000256" key="19">
    <source>
        <dbReference type="ARBA" id="ARBA00045422"/>
    </source>
</evidence>
<dbReference type="VEuPathDB" id="VectorBase:ASTEI20_037473"/>
<evidence type="ECO:0000256" key="21">
    <source>
        <dbReference type="ARBA" id="ARBA00047893"/>
    </source>
</evidence>
<dbReference type="InterPro" id="IPR037069">
    <property type="entry name" value="AcylCoA_DH/ox_N_sf"/>
</dbReference>
<feature type="domain" description="Acyl-CoA dehydrogenase/oxidase C-terminal" evidence="30">
    <location>
        <begin position="2329"/>
        <end position="2475"/>
    </location>
</feature>
<feature type="domain" description="Acyl-CoA oxidase/dehydrogenase middle" evidence="31">
    <location>
        <begin position="2875"/>
        <end position="2976"/>
    </location>
</feature>
<accession>A0A182Y8I9</accession>
<comment type="function">
    <text evidence="19">Very long-chain specific acyl-CoA dehydrogenase is one of the acyl-CoA dehydrogenases that catalyze the first step of mitochondrial fatty acid beta-oxidation, an aerobic process breaking down fatty acids into acetyl-CoA and allowing the production of energy from fats. The first step of fatty acid beta-oxidation consists in the removal of one hydrogen from C-2 and C-3 of the straight-chain fatty acyl-CoA thioester, resulting in the formation of trans-2-enoyl-CoA. Among the different mitochondrial acyl-CoA dehydrogenases, very long-chain specific acyl-CoA dehydrogenase acts specifically on acyl-CoAs with saturated 12 to 24 carbons long primary chains.</text>
</comment>
<dbReference type="CDD" id="cd01161">
    <property type="entry name" value="VLCAD"/>
    <property type="match status" value="3"/>
</dbReference>
<evidence type="ECO:0000256" key="9">
    <source>
        <dbReference type="ARBA" id="ARBA00022827"/>
    </source>
</evidence>
<comment type="catalytic activity">
    <reaction evidence="26">
        <text>eicosanoyl-CoA + oxidized [electron-transfer flavoprotein] + H(+) = (2E)-eicosenoyl-CoA + reduced [electron-transfer flavoprotein]</text>
        <dbReference type="Rhea" id="RHEA:47236"/>
        <dbReference type="Rhea" id="RHEA-COMP:10685"/>
        <dbReference type="Rhea" id="RHEA-COMP:10686"/>
        <dbReference type="ChEBI" id="CHEBI:15378"/>
        <dbReference type="ChEBI" id="CHEBI:57380"/>
        <dbReference type="ChEBI" id="CHEBI:57692"/>
        <dbReference type="ChEBI" id="CHEBI:58307"/>
        <dbReference type="ChEBI" id="CHEBI:74691"/>
    </reaction>
    <physiologicalReaction direction="left-to-right" evidence="26">
        <dbReference type="Rhea" id="RHEA:47237"/>
    </physiologicalReaction>
</comment>
<evidence type="ECO:0000256" key="12">
    <source>
        <dbReference type="ARBA" id="ARBA00022990"/>
    </source>
</evidence>
<dbReference type="Proteomes" id="UP000076408">
    <property type="component" value="Unassembled WGS sequence"/>
</dbReference>
<dbReference type="Gene3D" id="1.20.140.10">
    <property type="entry name" value="Butyryl-CoA Dehydrogenase, subunit A, domain 3"/>
    <property type="match status" value="8"/>
</dbReference>
<evidence type="ECO:0000256" key="11">
    <source>
        <dbReference type="ARBA" id="ARBA00022946"/>
    </source>
</evidence>
<dbReference type="VEuPathDB" id="VectorBase:ASTEI04775"/>
<keyword evidence="15" id="KW-0496">Mitochondrion</keyword>
<evidence type="ECO:0000256" key="10">
    <source>
        <dbReference type="ARBA" id="ARBA00022832"/>
    </source>
</evidence>
<keyword evidence="9" id="KW-0274">FAD</keyword>
<comment type="catalytic activity">
    <reaction evidence="22">
        <text>oxidized [electron-transfer flavoprotein] + hexadecanoyl-CoA + H(+) = (2E)-hexadecenoyl-CoA + reduced [electron-transfer flavoprotein]</text>
        <dbReference type="Rhea" id="RHEA:43448"/>
        <dbReference type="Rhea" id="RHEA-COMP:10685"/>
        <dbReference type="Rhea" id="RHEA-COMP:10686"/>
        <dbReference type="ChEBI" id="CHEBI:15378"/>
        <dbReference type="ChEBI" id="CHEBI:57379"/>
        <dbReference type="ChEBI" id="CHEBI:57692"/>
        <dbReference type="ChEBI" id="CHEBI:58307"/>
        <dbReference type="ChEBI" id="CHEBI:61526"/>
    </reaction>
    <physiologicalReaction direction="left-to-right" evidence="22">
        <dbReference type="Rhea" id="RHEA:43449"/>
    </physiologicalReaction>
</comment>
<comment type="catalytic activity">
    <reaction evidence="25">
        <text>a very-long-chain 2,3-saturated fatty acyl-CoA + oxidized [electron-transfer flavoprotein] + H(+) = a very-long-chain (2E)-enoyl-CoA + reduced [electron-transfer flavoprotein]</text>
        <dbReference type="Rhea" id="RHEA:19181"/>
        <dbReference type="Rhea" id="RHEA-COMP:10685"/>
        <dbReference type="Rhea" id="RHEA-COMP:10686"/>
        <dbReference type="ChEBI" id="CHEBI:15378"/>
        <dbReference type="ChEBI" id="CHEBI:57692"/>
        <dbReference type="ChEBI" id="CHEBI:58307"/>
        <dbReference type="ChEBI" id="CHEBI:83724"/>
        <dbReference type="ChEBI" id="CHEBI:83728"/>
        <dbReference type="EC" id="1.3.8.9"/>
    </reaction>
    <physiologicalReaction direction="left-to-right" evidence="25">
        <dbReference type="Rhea" id="RHEA:19182"/>
    </physiologicalReaction>
</comment>
<dbReference type="PROSITE" id="PS51375">
    <property type="entry name" value="PPR"/>
    <property type="match status" value="3"/>
</dbReference>
<dbReference type="InterPro" id="IPR002885">
    <property type="entry name" value="PPR_rpt"/>
</dbReference>
<evidence type="ECO:0000313" key="35">
    <source>
        <dbReference type="Proteomes" id="UP000076408"/>
    </source>
</evidence>
<keyword evidence="7" id="KW-0999">Mitochondrion inner membrane</keyword>
<feature type="domain" description="ACAD9/ACADV-like C-terminal" evidence="33">
    <location>
        <begin position="1917"/>
        <end position="2034"/>
    </location>
</feature>
<feature type="domain" description="Acyl-CoA dehydrogenase/oxidase N-terminal" evidence="32">
    <location>
        <begin position="1495"/>
        <end position="1598"/>
    </location>
</feature>
<keyword evidence="11" id="KW-0809">Transit peptide</keyword>
<dbReference type="InterPro" id="IPR046373">
    <property type="entry name" value="Acyl-CoA_Oxase/DH_mid-dom_sf"/>
</dbReference>
<dbReference type="GO" id="GO:0000062">
    <property type="term" value="F:fatty-acyl-CoA binding"/>
    <property type="evidence" value="ECO:0007669"/>
    <property type="project" value="TreeGrafter"/>
</dbReference>
<evidence type="ECO:0000256" key="22">
    <source>
        <dbReference type="ARBA" id="ARBA00047916"/>
    </source>
</evidence>
<dbReference type="GO" id="GO:0005743">
    <property type="term" value="C:mitochondrial inner membrane"/>
    <property type="evidence" value="ECO:0007669"/>
    <property type="project" value="UniProtKB-SubCell"/>
</dbReference>
<keyword evidence="5" id="KW-0597">Phosphoprotein</keyword>
<feature type="domain" description="Acyl-CoA oxidase/dehydrogenase middle" evidence="31">
    <location>
        <begin position="2215"/>
        <end position="2317"/>
    </location>
</feature>
<dbReference type="SUPFAM" id="SSF56645">
    <property type="entry name" value="Acyl-CoA dehydrogenase NM domain-like"/>
    <property type="match status" value="4"/>
</dbReference>
<evidence type="ECO:0000259" key="32">
    <source>
        <dbReference type="Pfam" id="PF02771"/>
    </source>
</evidence>
<feature type="compositionally biased region" description="Low complexity" evidence="29">
    <location>
        <begin position="1437"/>
        <end position="1453"/>
    </location>
</feature>
<evidence type="ECO:0000256" key="14">
    <source>
        <dbReference type="ARBA" id="ARBA00023098"/>
    </source>
</evidence>
<evidence type="ECO:0000256" key="27">
    <source>
        <dbReference type="ARBA" id="ARBA00049224"/>
    </source>
</evidence>
<evidence type="ECO:0000259" key="31">
    <source>
        <dbReference type="Pfam" id="PF02770"/>
    </source>
</evidence>
<evidence type="ECO:0000256" key="4">
    <source>
        <dbReference type="ARBA" id="ARBA00009347"/>
    </source>
</evidence>
<dbReference type="GO" id="GO:0006631">
    <property type="term" value="P:fatty acid metabolic process"/>
    <property type="evidence" value="ECO:0007669"/>
    <property type="project" value="UniProtKB-KW"/>
</dbReference>
<evidence type="ECO:0000256" key="29">
    <source>
        <dbReference type="SAM" id="MobiDB-lite"/>
    </source>
</evidence>
<name>A0A182Y8I9_ANOST</name>
<comment type="pathway">
    <text evidence="3">Lipid metabolism; mitochondrial fatty acid beta-oxidation.</text>
</comment>
<dbReference type="Gene3D" id="2.40.110.10">
    <property type="entry name" value="Butyryl-CoA Dehydrogenase, subunit A, domain 2"/>
    <property type="match status" value="4"/>
</dbReference>
<feature type="domain" description="Acyl-CoA dehydrogenase/oxidase C-terminal" evidence="30">
    <location>
        <begin position="3570"/>
        <end position="3715"/>
    </location>
</feature>
<dbReference type="GO" id="GO:0017099">
    <property type="term" value="F:very-long-chain fatty acyl-CoA dehydrogenase activity"/>
    <property type="evidence" value="ECO:0007669"/>
    <property type="project" value="UniProtKB-EC"/>
</dbReference>
<feature type="domain" description="Acyl-CoA dehydrogenase/oxidase C-terminal" evidence="30">
    <location>
        <begin position="1717"/>
        <end position="1863"/>
    </location>
</feature>
<dbReference type="Gene3D" id="1.25.40.10">
    <property type="entry name" value="Tetratricopeptide repeat domain"/>
    <property type="match status" value="2"/>
</dbReference>
<comment type="cofactor">
    <cofactor evidence="1">
        <name>FAD</name>
        <dbReference type="ChEBI" id="CHEBI:57692"/>
    </cofactor>
</comment>
<comment type="catalytic activity">
    <reaction evidence="21">
        <text>dodecanoyl-CoA + oxidized [electron-transfer flavoprotein] + H(+) = (2E)-dodecenoyl-CoA + reduced [electron-transfer flavoprotein]</text>
        <dbReference type="Rhea" id="RHEA:47296"/>
        <dbReference type="Rhea" id="RHEA-COMP:10685"/>
        <dbReference type="Rhea" id="RHEA-COMP:10686"/>
        <dbReference type="ChEBI" id="CHEBI:15378"/>
        <dbReference type="ChEBI" id="CHEBI:57330"/>
        <dbReference type="ChEBI" id="CHEBI:57375"/>
        <dbReference type="ChEBI" id="CHEBI:57692"/>
        <dbReference type="ChEBI" id="CHEBI:58307"/>
    </reaction>
    <physiologicalReaction direction="left-to-right" evidence="21">
        <dbReference type="Rhea" id="RHEA:47297"/>
    </physiologicalReaction>
</comment>
<dbReference type="PROSITE" id="PS00073">
    <property type="entry name" value="ACYL_COA_DH_2"/>
    <property type="match status" value="1"/>
</dbReference>
<evidence type="ECO:0000256" key="28">
    <source>
        <dbReference type="SAM" id="Coils"/>
    </source>
</evidence>
<evidence type="ECO:0000256" key="1">
    <source>
        <dbReference type="ARBA" id="ARBA00001974"/>
    </source>
</evidence>
<dbReference type="InterPro" id="IPR006089">
    <property type="entry name" value="Acyl-CoA_DH_CS"/>
</dbReference>
<feature type="domain" description="Acyl-CoA oxidase/dehydrogenase middle" evidence="31">
    <location>
        <begin position="3456"/>
        <end position="3558"/>
    </location>
</feature>
<comment type="catalytic activity">
    <reaction evidence="23">
        <text>tetracosanoyl-CoA + oxidized [electron-transfer flavoprotein] + H(+) = (2E)-tetracosenoyl-CoA + reduced [electron-transfer flavoprotein]</text>
        <dbReference type="Rhea" id="RHEA:47232"/>
        <dbReference type="Rhea" id="RHEA-COMP:10685"/>
        <dbReference type="Rhea" id="RHEA-COMP:10686"/>
        <dbReference type="ChEBI" id="CHEBI:15378"/>
        <dbReference type="ChEBI" id="CHEBI:57692"/>
        <dbReference type="ChEBI" id="CHEBI:58307"/>
        <dbReference type="ChEBI" id="CHEBI:65052"/>
        <dbReference type="ChEBI" id="CHEBI:74693"/>
    </reaction>
    <physiologicalReaction direction="left-to-right" evidence="23">
        <dbReference type="Rhea" id="RHEA:47233"/>
    </physiologicalReaction>
</comment>
<comment type="subcellular location">
    <subcellularLocation>
        <location evidence="2">Mitochondrion inner membrane</location>
        <topology evidence="2">Peripheral membrane protein</topology>
    </subcellularLocation>
</comment>
<evidence type="ECO:0000256" key="2">
    <source>
        <dbReference type="ARBA" id="ARBA00004637"/>
    </source>
</evidence>
<dbReference type="FunFam" id="1.20.140.10:FF:000008">
    <property type="entry name" value="acyl-CoA dehydrogenase family member 9, mitochondrial"/>
    <property type="match status" value="4"/>
</dbReference>
<keyword evidence="14" id="KW-0443">Lipid metabolism</keyword>
<dbReference type="VEuPathDB" id="VectorBase:ASTEI20_038183"/>
<evidence type="ECO:0000256" key="23">
    <source>
        <dbReference type="ARBA" id="ARBA00048086"/>
    </source>
</evidence>
<feature type="domain" description="ACAD9/ACADV-like C-terminal" evidence="33">
    <location>
        <begin position="2529"/>
        <end position="2635"/>
    </location>
</feature>
<evidence type="ECO:0000256" key="6">
    <source>
        <dbReference type="ARBA" id="ARBA00022630"/>
    </source>
</evidence>
<dbReference type="PANTHER" id="PTHR43884">
    <property type="entry name" value="ACYL-COA DEHYDROGENASE"/>
    <property type="match status" value="1"/>
</dbReference>
<keyword evidence="13" id="KW-0560">Oxidoreductase</keyword>
<keyword evidence="28" id="KW-0175">Coiled coil</keyword>